<feature type="domain" description="Multidrug resistance protein MdtA-like C-terminal permuted SH3" evidence="5">
    <location>
        <begin position="299"/>
        <end position="346"/>
    </location>
</feature>
<dbReference type="OrthoDB" id="1185083at2"/>
<dbReference type="InterPro" id="IPR058625">
    <property type="entry name" value="MdtA-like_BSH"/>
</dbReference>
<evidence type="ECO:0000256" key="2">
    <source>
        <dbReference type="ARBA" id="ARBA00009477"/>
    </source>
</evidence>
<dbReference type="InterPro" id="IPR006143">
    <property type="entry name" value="RND_pump_MFP"/>
</dbReference>
<feature type="domain" description="Multidrug resistance protein MdtA-like barrel-sandwich hybrid" evidence="4">
    <location>
        <begin position="61"/>
        <end position="181"/>
    </location>
</feature>
<comment type="subcellular location">
    <subcellularLocation>
        <location evidence="1">Cell envelope</location>
    </subcellularLocation>
</comment>
<dbReference type="SUPFAM" id="SSF111369">
    <property type="entry name" value="HlyD-like secretion proteins"/>
    <property type="match status" value="1"/>
</dbReference>
<dbReference type="Pfam" id="PF25917">
    <property type="entry name" value="BSH_RND"/>
    <property type="match status" value="1"/>
</dbReference>
<dbReference type="Gene3D" id="1.10.287.470">
    <property type="entry name" value="Helix hairpin bin"/>
    <property type="match status" value="1"/>
</dbReference>
<dbReference type="GO" id="GO:1990281">
    <property type="term" value="C:efflux pump complex"/>
    <property type="evidence" value="ECO:0007669"/>
    <property type="project" value="TreeGrafter"/>
</dbReference>
<evidence type="ECO:0000256" key="1">
    <source>
        <dbReference type="ARBA" id="ARBA00004196"/>
    </source>
</evidence>
<evidence type="ECO:0000259" key="4">
    <source>
        <dbReference type="Pfam" id="PF25917"/>
    </source>
</evidence>
<name>A0A2T3NXW0_9GAMM</name>
<dbReference type="PANTHER" id="PTHR30469">
    <property type="entry name" value="MULTIDRUG RESISTANCE PROTEIN MDTA"/>
    <property type="match status" value="1"/>
</dbReference>
<reference evidence="6 7" key="1">
    <citation type="submission" date="2018-01" db="EMBL/GenBank/DDBJ databases">
        <title>Whole genome sequencing of Histamine producing bacteria.</title>
        <authorList>
            <person name="Butler K."/>
        </authorList>
    </citation>
    <scope>NUCLEOTIDE SEQUENCE [LARGE SCALE GENOMIC DNA]</scope>
    <source>
        <strain evidence="6 7">DSM 100436</strain>
    </source>
</reference>
<dbReference type="InterPro" id="IPR058627">
    <property type="entry name" value="MdtA-like_C"/>
</dbReference>
<dbReference type="Gene3D" id="2.40.30.170">
    <property type="match status" value="1"/>
</dbReference>
<dbReference type="Proteomes" id="UP000241771">
    <property type="component" value="Unassembled WGS sequence"/>
</dbReference>
<comment type="similarity">
    <text evidence="2">Belongs to the membrane fusion protein (MFP) (TC 8.A.1) family.</text>
</comment>
<dbReference type="PROSITE" id="PS51257">
    <property type="entry name" value="PROKAR_LIPOPROTEIN"/>
    <property type="match status" value="1"/>
</dbReference>
<accession>A0A2T3NXW0</accession>
<evidence type="ECO:0000313" key="7">
    <source>
        <dbReference type="Proteomes" id="UP000241771"/>
    </source>
</evidence>
<evidence type="ECO:0000259" key="5">
    <source>
        <dbReference type="Pfam" id="PF25967"/>
    </source>
</evidence>
<comment type="caution">
    <text evidence="6">The sequence shown here is derived from an EMBL/GenBank/DDBJ whole genome shotgun (WGS) entry which is preliminary data.</text>
</comment>
<sequence>MKKWTLMPLALGAASVLSGCDKAEVEPRIIVAPVAVSEVTMATAAPQLTFPAVAAAANKSSLSFRVQGEVSYIAVRPGDQIKKGQLLARLDPTDYKLEVDDAQAKFNVADSQYRRSAKLVKQGFLPQSQFDELRAQRRIAKARLDLAKLNLTFTELKAPFSGVISRVPVEQFENVQIGQMVMNLHLADQVDVIIQAPDMIYSQSTAVEVEESQPGAKIILADGSQYQAKLKEFTTEPDPNLGSFLVTLTMPMPKDRFILDGMAVEVKADAQKLKVYRRDEAVIPMEAIFNADGDDLGLENKFVWIVNDDNTVTKRKVVTDKVVPEGVRLIEGLEPGERIVVEGVNRLREGQSVTIVDKEAGRS</sequence>
<dbReference type="Gene3D" id="2.40.420.20">
    <property type="match status" value="1"/>
</dbReference>
<evidence type="ECO:0000313" key="6">
    <source>
        <dbReference type="EMBL" id="PSW21124.1"/>
    </source>
</evidence>
<dbReference type="PANTHER" id="PTHR30469:SF20">
    <property type="entry name" value="EFFLUX RND TRANSPORTER PERIPLASMIC ADAPTOR SUBUNIT"/>
    <property type="match status" value="1"/>
</dbReference>
<gene>
    <name evidence="6" type="ORF">C9I98_04015</name>
</gene>
<dbReference type="Gene3D" id="2.40.50.100">
    <property type="match status" value="1"/>
</dbReference>
<organism evidence="6 7">
    <name type="scientific">Photobacterium sanctipauli</name>
    <dbReference type="NCBI Taxonomy" id="1342794"/>
    <lineage>
        <taxon>Bacteria</taxon>
        <taxon>Pseudomonadati</taxon>
        <taxon>Pseudomonadota</taxon>
        <taxon>Gammaproteobacteria</taxon>
        <taxon>Vibrionales</taxon>
        <taxon>Vibrionaceae</taxon>
        <taxon>Photobacterium</taxon>
    </lineage>
</organism>
<evidence type="ECO:0000256" key="3">
    <source>
        <dbReference type="ARBA" id="ARBA00022448"/>
    </source>
</evidence>
<protein>
    <submittedName>
        <fullName evidence="6">Efflux RND transporter periplasmic adaptor subunit</fullName>
    </submittedName>
</protein>
<keyword evidence="7" id="KW-1185">Reference proteome</keyword>
<proteinExistence type="inferred from homology"/>
<keyword evidence="3" id="KW-0813">Transport</keyword>
<dbReference type="RefSeq" id="WP_036826035.1">
    <property type="nucleotide sequence ID" value="NZ_JGVO01000705.1"/>
</dbReference>
<dbReference type="EMBL" id="PYMA01000002">
    <property type="protein sequence ID" value="PSW21124.1"/>
    <property type="molecule type" value="Genomic_DNA"/>
</dbReference>
<dbReference type="Pfam" id="PF25967">
    <property type="entry name" value="RND-MFP_C"/>
    <property type="match status" value="1"/>
</dbReference>
<dbReference type="NCBIfam" id="TIGR01730">
    <property type="entry name" value="RND_mfp"/>
    <property type="match status" value="1"/>
</dbReference>
<dbReference type="GO" id="GO:0015562">
    <property type="term" value="F:efflux transmembrane transporter activity"/>
    <property type="evidence" value="ECO:0007669"/>
    <property type="project" value="TreeGrafter"/>
</dbReference>
<dbReference type="AlphaFoldDB" id="A0A2T3NXW0"/>